<evidence type="ECO:0000313" key="4">
    <source>
        <dbReference type="EMBL" id="MFL0197637.1"/>
    </source>
</evidence>
<keyword evidence="5" id="KW-1185">Reference proteome</keyword>
<dbReference type="EMBL" id="JBJHZX010000034">
    <property type="protein sequence ID" value="MFL0197637.1"/>
    <property type="molecule type" value="Genomic_DNA"/>
</dbReference>
<feature type="domain" description="PIN like" evidence="3">
    <location>
        <begin position="131"/>
        <end position="305"/>
    </location>
</feature>
<sequence>MQLEKYELDKKKEEELFKDAVIIFDTSALLDLYYYSEKARKRIVDNILGKIKKRVWIPAQVEFEFSKNREKVIRKPVQTYKDLLTIRRVDRSSEDNLTNKDDKNNNDNKNNNDSGYMEKLEKLINEIKNQKMKEIIGQINALTERTTDKKVNKHPILEKDLFSNIKAKIEELEKDISGLVGEFKTFKEDFSKSINERIAGINKDAEIDSLFNKIEELFKIGEEFSYDETIEIIKEGEIRYRNSIPPGYKDLKDKIGFQMYGDLICWKQILKYMKDINKPAILVTNDVKEDWFDKSDNIKKPRYELIKEFWSQTNNQFWMYEMSTFLFKIESTLGIKLERFVKDEINSTMDLKFINSIKPKVIREVCRYAKNRSDLHNKYGIAQINSGNAEELERFWEYYKTGKGKLIKEAEKELRDYLHELDFETIKIIQTIMYLGRDGDYNEEDRVDERYSKFRQDLDELGWSKKDIEINQMVNKIPLDKYLIKGLKILGIEFEES</sequence>
<dbReference type="InterPro" id="IPR041578">
    <property type="entry name" value="PIN_8"/>
</dbReference>
<dbReference type="Proteomes" id="UP001623660">
    <property type="component" value="Unassembled WGS sequence"/>
</dbReference>
<evidence type="ECO:0000259" key="3">
    <source>
        <dbReference type="Pfam" id="PF18476"/>
    </source>
</evidence>
<reference evidence="4 5" key="1">
    <citation type="submission" date="2024-11" db="EMBL/GenBank/DDBJ databases">
        <authorList>
            <person name="Heng Y.C."/>
            <person name="Lim A.C.H."/>
            <person name="Lee J.K.Y."/>
            <person name="Kittelmann S."/>
        </authorList>
    </citation>
    <scope>NUCLEOTIDE SEQUENCE [LARGE SCALE GENOMIC DNA]</scope>
    <source>
        <strain evidence="4 5">WILCCON 0269</strain>
    </source>
</reference>
<protein>
    <submittedName>
        <fullName evidence="4">PIN-like domain-containing protein</fullName>
    </submittedName>
</protein>
<name>A0ABW8SNI2_9CLOT</name>
<dbReference type="RefSeq" id="WP_406793740.1">
    <property type="nucleotide sequence ID" value="NZ_JBJHZX010000034.1"/>
</dbReference>
<gene>
    <name evidence="4" type="ORF">ACJDU8_19000</name>
</gene>
<keyword evidence="1" id="KW-0175">Coiled coil</keyword>
<feature type="compositionally biased region" description="Basic and acidic residues" evidence="2">
    <location>
        <begin position="94"/>
        <end position="106"/>
    </location>
</feature>
<comment type="caution">
    <text evidence="4">The sequence shown here is derived from an EMBL/GenBank/DDBJ whole genome shotgun (WGS) entry which is preliminary data.</text>
</comment>
<feature type="region of interest" description="Disordered" evidence="2">
    <location>
        <begin position="94"/>
        <end position="115"/>
    </location>
</feature>
<proteinExistence type="predicted"/>
<evidence type="ECO:0000256" key="2">
    <source>
        <dbReference type="SAM" id="MobiDB-lite"/>
    </source>
</evidence>
<accession>A0ABW8SNI2</accession>
<evidence type="ECO:0000313" key="5">
    <source>
        <dbReference type="Proteomes" id="UP001623660"/>
    </source>
</evidence>
<organism evidence="4 5">
    <name type="scientific">Candidatus Clostridium eludens</name>
    <dbReference type="NCBI Taxonomy" id="3381663"/>
    <lineage>
        <taxon>Bacteria</taxon>
        <taxon>Bacillati</taxon>
        <taxon>Bacillota</taxon>
        <taxon>Clostridia</taxon>
        <taxon>Eubacteriales</taxon>
        <taxon>Clostridiaceae</taxon>
        <taxon>Clostridium</taxon>
    </lineage>
</organism>
<feature type="coiled-coil region" evidence="1">
    <location>
        <begin position="162"/>
        <end position="189"/>
    </location>
</feature>
<evidence type="ECO:0000256" key="1">
    <source>
        <dbReference type="SAM" id="Coils"/>
    </source>
</evidence>
<dbReference type="Pfam" id="PF18476">
    <property type="entry name" value="PIN_8"/>
    <property type="match status" value="1"/>
</dbReference>